<feature type="region of interest" description="Disordered" evidence="1">
    <location>
        <begin position="429"/>
        <end position="449"/>
    </location>
</feature>
<gene>
    <name evidence="2" type="ORF">CABS02_13795</name>
</gene>
<dbReference type="EMBL" id="SDAQ01000166">
    <property type="protein sequence ID" value="KAI3532650.1"/>
    <property type="molecule type" value="Genomic_DNA"/>
</dbReference>
<keyword evidence="3" id="KW-1185">Reference proteome</keyword>
<accession>A0A9P9X2C7</accession>
<dbReference type="AlphaFoldDB" id="A0A9P9X2C7"/>
<evidence type="ECO:0000256" key="1">
    <source>
        <dbReference type="SAM" id="MobiDB-lite"/>
    </source>
</evidence>
<dbReference type="Proteomes" id="UP001056436">
    <property type="component" value="Unassembled WGS sequence"/>
</dbReference>
<proteinExistence type="predicted"/>
<feature type="compositionally biased region" description="Polar residues" evidence="1">
    <location>
        <begin position="351"/>
        <end position="371"/>
    </location>
</feature>
<feature type="region of interest" description="Disordered" evidence="1">
    <location>
        <begin position="327"/>
        <end position="410"/>
    </location>
</feature>
<comment type="caution">
    <text evidence="2">The sequence shown here is derived from an EMBL/GenBank/DDBJ whole genome shotgun (WGS) entry which is preliminary data.</text>
</comment>
<protein>
    <submittedName>
        <fullName evidence="2">Uncharacterized protein</fullName>
    </submittedName>
</protein>
<reference evidence="2" key="1">
    <citation type="submission" date="2019-01" db="EMBL/GenBank/DDBJ databases">
        <title>Colletotrichum abscissum LGMF1257.</title>
        <authorList>
            <person name="Baroncelli R."/>
        </authorList>
    </citation>
    <scope>NUCLEOTIDE SEQUENCE</scope>
    <source>
        <strain evidence="2">Ca142</strain>
    </source>
</reference>
<name>A0A9P9X2C7_9PEZI</name>
<organism evidence="2 3">
    <name type="scientific">Colletotrichum abscissum</name>
    <dbReference type="NCBI Taxonomy" id="1671311"/>
    <lineage>
        <taxon>Eukaryota</taxon>
        <taxon>Fungi</taxon>
        <taxon>Dikarya</taxon>
        <taxon>Ascomycota</taxon>
        <taxon>Pezizomycotina</taxon>
        <taxon>Sordariomycetes</taxon>
        <taxon>Hypocreomycetidae</taxon>
        <taxon>Glomerellales</taxon>
        <taxon>Glomerellaceae</taxon>
        <taxon>Colletotrichum</taxon>
        <taxon>Colletotrichum acutatum species complex</taxon>
    </lineage>
</organism>
<evidence type="ECO:0000313" key="2">
    <source>
        <dbReference type="EMBL" id="KAI3532650.1"/>
    </source>
</evidence>
<evidence type="ECO:0000313" key="3">
    <source>
        <dbReference type="Proteomes" id="UP001056436"/>
    </source>
</evidence>
<sequence length="510" mass="56384">MQVFDSCFSEHVLLMVRAANVLRAGADVHDHVEAKSTMSRLATTCFVVLPDRQFPTQWFISSPHCTMQPTNMVLTMPWRTKFQHNKQPPGANAQARAIPISYPLLQHDRSNTIAMRIRVEIAIRQSTALSAGTCASPGRVGFPFDSSIAAVPRLLANFSLSTSSCWSWDVNDQSPVFVAGTGRLEARAMVLAFDQNNSSVHSARSFQCEPSVIRLLVMAERQAITQHNRVPAATSESLSSRRLDFGNRLLARLHQQDHESPAAYFLARLVSDSRRNDHLQAGHQIQFSHHSTPTLFHLSRRASLVSMAALNMEDSLPFDERVVDPSLLFPSGTGERDGAATQTHQDGRYHSTGSSARASQDGSTGPLSNSLWADDPNSRNYQNSTFLALPMETPTRKPSRKRRPRRDGNEVGAYTGVIEADEAPRWGRGQRLSEQAREAPYNDDNIGPGRFDDTTQSRVSPSDAAIAADSLLDFLGQPQAGEMIAPKDLEAVVRIWSLIRMNSRREASSN</sequence>